<gene>
    <name evidence="5" type="ORF">GA0070624_4799</name>
</gene>
<keyword evidence="2" id="KW-0238">DNA-binding</keyword>
<evidence type="ECO:0000313" key="5">
    <source>
        <dbReference type="EMBL" id="SCL33695.1"/>
    </source>
</evidence>
<accession>A0A1C6SX40</accession>
<dbReference type="STRING" id="568872.GA0070624_4799"/>
<dbReference type="InterPro" id="IPR016032">
    <property type="entry name" value="Sig_transdc_resp-reg_C-effctor"/>
</dbReference>
<dbReference type="PANTHER" id="PTHR44688">
    <property type="entry name" value="DNA-BINDING TRANSCRIPTIONAL ACTIVATOR DEVR_DOSR"/>
    <property type="match status" value="1"/>
</dbReference>
<sequence>MRRDEALLRASMDAARLVAAGHDYVEPFIAAVGRAIDADAGAGFTRWSLAEGEVATVTVTVWDAAPLPQHYIDAARAVASRHPCFLDLRSGRGWAQRVSDHVDLPRFWHTETYHWMHSWTDGRYPAGLHLGARPDQVVFLGVHRRHRDFEADEMAALSLVREPLASALAFRRELDAAAARLVGPESTNGGGDTDRLTPRERDVLALVAQGWTNQRIGRRLGITERTVRKHLECGRDKIGASSRAEAAAWWARTGSR</sequence>
<organism evidence="5 6">
    <name type="scientific">Micromonospora rhizosphaerae</name>
    <dbReference type="NCBI Taxonomy" id="568872"/>
    <lineage>
        <taxon>Bacteria</taxon>
        <taxon>Bacillati</taxon>
        <taxon>Actinomycetota</taxon>
        <taxon>Actinomycetes</taxon>
        <taxon>Micromonosporales</taxon>
        <taxon>Micromonosporaceae</taxon>
        <taxon>Micromonospora</taxon>
    </lineage>
</organism>
<dbReference type="GO" id="GO:0006355">
    <property type="term" value="P:regulation of DNA-templated transcription"/>
    <property type="evidence" value="ECO:0007669"/>
    <property type="project" value="InterPro"/>
</dbReference>
<dbReference type="PRINTS" id="PR00038">
    <property type="entry name" value="HTHLUXR"/>
</dbReference>
<dbReference type="Pfam" id="PF00196">
    <property type="entry name" value="GerE"/>
    <property type="match status" value="1"/>
</dbReference>
<evidence type="ECO:0000313" key="6">
    <source>
        <dbReference type="Proteomes" id="UP000199413"/>
    </source>
</evidence>
<dbReference type="Gene3D" id="1.10.10.10">
    <property type="entry name" value="Winged helix-like DNA-binding domain superfamily/Winged helix DNA-binding domain"/>
    <property type="match status" value="1"/>
</dbReference>
<feature type="domain" description="HTH luxR-type" evidence="4">
    <location>
        <begin position="189"/>
        <end position="254"/>
    </location>
</feature>
<dbReference type="InterPro" id="IPR036388">
    <property type="entry name" value="WH-like_DNA-bd_sf"/>
</dbReference>
<dbReference type="AlphaFoldDB" id="A0A1C6SX40"/>
<name>A0A1C6SX40_9ACTN</name>
<dbReference type="SUPFAM" id="SSF46894">
    <property type="entry name" value="C-terminal effector domain of the bipartite response regulators"/>
    <property type="match status" value="1"/>
</dbReference>
<evidence type="ECO:0000256" key="1">
    <source>
        <dbReference type="ARBA" id="ARBA00023015"/>
    </source>
</evidence>
<proteinExistence type="predicted"/>
<dbReference type="RefSeq" id="WP_342672754.1">
    <property type="nucleotide sequence ID" value="NZ_FMHV01000002.1"/>
</dbReference>
<evidence type="ECO:0000256" key="3">
    <source>
        <dbReference type="ARBA" id="ARBA00023163"/>
    </source>
</evidence>
<dbReference type="PANTHER" id="PTHR44688:SF16">
    <property type="entry name" value="DNA-BINDING TRANSCRIPTIONAL ACTIVATOR DEVR_DOSR"/>
    <property type="match status" value="1"/>
</dbReference>
<dbReference type="InterPro" id="IPR000792">
    <property type="entry name" value="Tscrpt_reg_LuxR_C"/>
</dbReference>
<dbReference type="GO" id="GO:0003677">
    <property type="term" value="F:DNA binding"/>
    <property type="evidence" value="ECO:0007669"/>
    <property type="project" value="UniProtKB-KW"/>
</dbReference>
<keyword evidence="3" id="KW-0804">Transcription</keyword>
<evidence type="ECO:0000259" key="4">
    <source>
        <dbReference type="PROSITE" id="PS50043"/>
    </source>
</evidence>
<dbReference type="PROSITE" id="PS50043">
    <property type="entry name" value="HTH_LUXR_2"/>
    <property type="match status" value="1"/>
</dbReference>
<dbReference type="CDD" id="cd06170">
    <property type="entry name" value="LuxR_C_like"/>
    <property type="match status" value="1"/>
</dbReference>
<dbReference type="EMBL" id="FMHV01000002">
    <property type="protein sequence ID" value="SCL33695.1"/>
    <property type="molecule type" value="Genomic_DNA"/>
</dbReference>
<keyword evidence="1" id="KW-0805">Transcription regulation</keyword>
<evidence type="ECO:0000256" key="2">
    <source>
        <dbReference type="ARBA" id="ARBA00023125"/>
    </source>
</evidence>
<dbReference type="Proteomes" id="UP000199413">
    <property type="component" value="Unassembled WGS sequence"/>
</dbReference>
<dbReference type="SMART" id="SM00421">
    <property type="entry name" value="HTH_LUXR"/>
    <property type="match status" value="1"/>
</dbReference>
<reference evidence="6" key="1">
    <citation type="submission" date="2016-06" db="EMBL/GenBank/DDBJ databases">
        <authorList>
            <person name="Varghese N."/>
            <person name="Submissions Spin"/>
        </authorList>
    </citation>
    <scope>NUCLEOTIDE SEQUENCE [LARGE SCALE GENOMIC DNA]</scope>
    <source>
        <strain evidence="6">DSM 45431</strain>
    </source>
</reference>
<keyword evidence="6" id="KW-1185">Reference proteome</keyword>
<protein>
    <submittedName>
        <fullName evidence="5">Regulatory protein, luxR family</fullName>
    </submittedName>
</protein>